<dbReference type="Proteomes" id="UP001221898">
    <property type="component" value="Unassembled WGS sequence"/>
</dbReference>
<evidence type="ECO:0000313" key="1">
    <source>
        <dbReference type="EMBL" id="KAJ8410994.1"/>
    </source>
</evidence>
<sequence>MYSERVKLQNLNDMQVDSSSPRTTLSVYTLALLNEEVQINDPNEAEEWRGFIIIVRCFYSVSPWQEAEQMLAENPECGSIILRLPTVNNSCAVTMTQILPSLQAVLDHFPGKTEHSVQPYIQGQHYDTRMVVPAKMAAQTANSALPFPAHLPWPSVPSPN</sequence>
<reference evidence="1" key="1">
    <citation type="journal article" date="2023" name="Science">
        <title>Genome structures resolve the early diversification of teleost fishes.</title>
        <authorList>
            <person name="Parey E."/>
            <person name="Louis A."/>
            <person name="Montfort J."/>
            <person name="Bouchez O."/>
            <person name="Roques C."/>
            <person name="Iampietro C."/>
            <person name="Lluch J."/>
            <person name="Castinel A."/>
            <person name="Donnadieu C."/>
            <person name="Desvignes T."/>
            <person name="Floi Bucao C."/>
            <person name="Jouanno E."/>
            <person name="Wen M."/>
            <person name="Mejri S."/>
            <person name="Dirks R."/>
            <person name="Jansen H."/>
            <person name="Henkel C."/>
            <person name="Chen W.J."/>
            <person name="Zahm M."/>
            <person name="Cabau C."/>
            <person name="Klopp C."/>
            <person name="Thompson A.W."/>
            <person name="Robinson-Rechavi M."/>
            <person name="Braasch I."/>
            <person name="Lecointre G."/>
            <person name="Bobe J."/>
            <person name="Postlethwait J.H."/>
            <person name="Berthelot C."/>
            <person name="Roest Crollius H."/>
            <person name="Guiguen Y."/>
        </authorList>
    </citation>
    <scope>NUCLEOTIDE SEQUENCE</scope>
    <source>
        <strain evidence="1">NC1722</strain>
    </source>
</reference>
<protein>
    <submittedName>
        <fullName evidence="1">Uncharacterized protein</fullName>
    </submittedName>
</protein>
<gene>
    <name evidence="1" type="ORF">AAFF_G00180290</name>
</gene>
<proteinExistence type="predicted"/>
<comment type="caution">
    <text evidence="1">The sequence shown here is derived from an EMBL/GenBank/DDBJ whole genome shotgun (WGS) entry which is preliminary data.</text>
</comment>
<evidence type="ECO:0000313" key="2">
    <source>
        <dbReference type="Proteomes" id="UP001221898"/>
    </source>
</evidence>
<organism evidence="1 2">
    <name type="scientific">Aldrovandia affinis</name>
    <dbReference type="NCBI Taxonomy" id="143900"/>
    <lineage>
        <taxon>Eukaryota</taxon>
        <taxon>Metazoa</taxon>
        <taxon>Chordata</taxon>
        <taxon>Craniata</taxon>
        <taxon>Vertebrata</taxon>
        <taxon>Euteleostomi</taxon>
        <taxon>Actinopterygii</taxon>
        <taxon>Neopterygii</taxon>
        <taxon>Teleostei</taxon>
        <taxon>Notacanthiformes</taxon>
        <taxon>Halosauridae</taxon>
        <taxon>Aldrovandia</taxon>
    </lineage>
</organism>
<dbReference type="AlphaFoldDB" id="A0AAD7SY97"/>
<dbReference type="EMBL" id="JAINUG010000024">
    <property type="protein sequence ID" value="KAJ8410994.1"/>
    <property type="molecule type" value="Genomic_DNA"/>
</dbReference>
<keyword evidence="2" id="KW-1185">Reference proteome</keyword>
<name>A0AAD7SY97_9TELE</name>
<accession>A0AAD7SY97</accession>